<dbReference type="OrthoDB" id="5296at2759"/>
<dbReference type="Proteomes" id="UP000190648">
    <property type="component" value="Unassembled WGS sequence"/>
</dbReference>
<protein>
    <submittedName>
        <fullName evidence="1">Uncharacterized protein</fullName>
    </submittedName>
</protein>
<dbReference type="STRING" id="372326.A0A1V4KJ86"/>
<keyword evidence="2" id="KW-1185">Reference proteome</keyword>
<accession>A0A1V4KJ86</accession>
<sequence length="82" mass="8883">MTRPGLASLWSGRRIHCISVTLATDATRPRVMAKYFSSLLSKGAEAFRHESADQAKQHNIILVKITAKAASIGENVLGGWCS</sequence>
<comment type="caution">
    <text evidence="1">The sequence shown here is derived from an EMBL/GenBank/DDBJ whole genome shotgun (WGS) entry which is preliminary data.</text>
</comment>
<evidence type="ECO:0000313" key="2">
    <source>
        <dbReference type="Proteomes" id="UP000190648"/>
    </source>
</evidence>
<dbReference type="AlphaFoldDB" id="A0A1V4KJ86"/>
<proteinExistence type="predicted"/>
<organism evidence="1 2">
    <name type="scientific">Patagioenas fasciata monilis</name>
    <dbReference type="NCBI Taxonomy" id="372326"/>
    <lineage>
        <taxon>Eukaryota</taxon>
        <taxon>Metazoa</taxon>
        <taxon>Chordata</taxon>
        <taxon>Craniata</taxon>
        <taxon>Vertebrata</taxon>
        <taxon>Euteleostomi</taxon>
        <taxon>Archelosauria</taxon>
        <taxon>Archosauria</taxon>
        <taxon>Dinosauria</taxon>
        <taxon>Saurischia</taxon>
        <taxon>Theropoda</taxon>
        <taxon>Coelurosauria</taxon>
        <taxon>Aves</taxon>
        <taxon>Neognathae</taxon>
        <taxon>Neoaves</taxon>
        <taxon>Columbimorphae</taxon>
        <taxon>Columbiformes</taxon>
        <taxon>Columbidae</taxon>
        <taxon>Patagioenas</taxon>
    </lineage>
</organism>
<name>A0A1V4KJ86_PATFA</name>
<dbReference type="EMBL" id="LSYS01003057">
    <property type="protein sequence ID" value="OPJ84465.1"/>
    <property type="molecule type" value="Genomic_DNA"/>
</dbReference>
<reference evidence="1 2" key="1">
    <citation type="submission" date="2016-02" db="EMBL/GenBank/DDBJ databases">
        <title>Band-tailed pigeon sequencing and assembly.</title>
        <authorList>
            <person name="Soares A.E."/>
            <person name="Novak B.J."/>
            <person name="Rice E.S."/>
            <person name="O'Connell B."/>
            <person name="Chang D."/>
            <person name="Weber S."/>
            <person name="Shapiro B."/>
        </authorList>
    </citation>
    <scope>NUCLEOTIDE SEQUENCE [LARGE SCALE GENOMIC DNA]</scope>
    <source>
        <strain evidence="1">BTP2013</strain>
        <tissue evidence="1">Blood</tissue>
    </source>
</reference>
<gene>
    <name evidence="1" type="ORF">AV530_015874</name>
</gene>
<evidence type="ECO:0000313" key="1">
    <source>
        <dbReference type="EMBL" id="OPJ84465.1"/>
    </source>
</evidence>